<protein>
    <submittedName>
        <fullName evidence="2">Putative secreted protein</fullName>
    </submittedName>
</protein>
<evidence type="ECO:0000313" key="2">
    <source>
        <dbReference type="EMBL" id="MBW77325.1"/>
    </source>
</evidence>
<accession>A0A2M4DIH8</accession>
<feature type="chain" id="PRO_5014934759" evidence="1">
    <location>
        <begin position="32"/>
        <end position="67"/>
    </location>
</feature>
<sequence length="67" mass="7611">MKNGNRTKAHPCAVLCCVCLCLRVCIEPGGSERTERTDGTNCLRSRRWAVHLSCFWFRLESEVSGEH</sequence>
<keyword evidence="1" id="KW-0732">Signal</keyword>
<dbReference type="EMBL" id="GGFL01013147">
    <property type="protein sequence ID" value="MBW77325.1"/>
    <property type="molecule type" value="Transcribed_RNA"/>
</dbReference>
<dbReference type="AlphaFoldDB" id="A0A2M4DIH8"/>
<name>A0A2M4DIH8_ANODA</name>
<organism evidence="2">
    <name type="scientific">Anopheles darlingi</name>
    <name type="common">Mosquito</name>
    <dbReference type="NCBI Taxonomy" id="43151"/>
    <lineage>
        <taxon>Eukaryota</taxon>
        <taxon>Metazoa</taxon>
        <taxon>Ecdysozoa</taxon>
        <taxon>Arthropoda</taxon>
        <taxon>Hexapoda</taxon>
        <taxon>Insecta</taxon>
        <taxon>Pterygota</taxon>
        <taxon>Neoptera</taxon>
        <taxon>Endopterygota</taxon>
        <taxon>Diptera</taxon>
        <taxon>Nematocera</taxon>
        <taxon>Culicoidea</taxon>
        <taxon>Culicidae</taxon>
        <taxon>Anophelinae</taxon>
        <taxon>Anopheles</taxon>
    </lineage>
</organism>
<evidence type="ECO:0000256" key="1">
    <source>
        <dbReference type="SAM" id="SignalP"/>
    </source>
</evidence>
<proteinExistence type="predicted"/>
<feature type="signal peptide" evidence="1">
    <location>
        <begin position="1"/>
        <end position="31"/>
    </location>
</feature>
<reference evidence="2" key="1">
    <citation type="submission" date="2018-01" db="EMBL/GenBank/DDBJ databases">
        <title>An insight into the sialome of Amazonian anophelines.</title>
        <authorList>
            <person name="Ribeiro J.M."/>
            <person name="Scarpassa V."/>
            <person name="Calvo E."/>
        </authorList>
    </citation>
    <scope>NUCLEOTIDE SEQUENCE</scope>
</reference>